<evidence type="ECO:0000259" key="1">
    <source>
        <dbReference type="Pfam" id="PF13511"/>
    </source>
</evidence>
<organism evidence="2 3">
    <name type="scientific">Uliginosibacterium flavum</name>
    <dbReference type="NCBI Taxonomy" id="1396831"/>
    <lineage>
        <taxon>Bacteria</taxon>
        <taxon>Pseudomonadati</taxon>
        <taxon>Pseudomonadota</taxon>
        <taxon>Betaproteobacteria</taxon>
        <taxon>Rhodocyclales</taxon>
        <taxon>Zoogloeaceae</taxon>
        <taxon>Uliginosibacterium</taxon>
    </lineage>
</organism>
<keyword evidence="3" id="KW-1185">Reference proteome</keyword>
<accession>A0ABV2TRV1</accession>
<dbReference type="Pfam" id="PF13511">
    <property type="entry name" value="DUF4124"/>
    <property type="match status" value="1"/>
</dbReference>
<dbReference type="EMBL" id="JBEWZI010000034">
    <property type="protein sequence ID" value="MET7016278.1"/>
    <property type="molecule type" value="Genomic_DNA"/>
</dbReference>
<dbReference type="Proteomes" id="UP001549691">
    <property type="component" value="Unassembled WGS sequence"/>
</dbReference>
<reference evidence="2 3" key="1">
    <citation type="submission" date="2024-07" db="EMBL/GenBank/DDBJ databases">
        <title>Uliginosibacterium flavum JJ3220;KACC:17644.</title>
        <authorList>
            <person name="Kim M.K."/>
        </authorList>
    </citation>
    <scope>NUCLEOTIDE SEQUENCE [LARGE SCALE GENOMIC DNA]</scope>
    <source>
        <strain evidence="2 3">KACC:17644</strain>
    </source>
</reference>
<dbReference type="RefSeq" id="WP_354602737.1">
    <property type="nucleotide sequence ID" value="NZ_JBEWZI010000034.1"/>
</dbReference>
<dbReference type="InterPro" id="IPR025392">
    <property type="entry name" value="DUF4124"/>
</dbReference>
<comment type="caution">
    <text evidence="2">The sequence shown here is derived from an EMBL/GenBank/DDBJ whole genome shotgun (WGS) entry which is preliminary data.</text>
</comment>
<proteinExistence type="predicted"/>
<gene>
    <name evidence="2" type="ORF">ABXR19_18985</name>
</gene>
<evidence type="ECO:0000313" key="2">
    <source>
        <dbReference type="EMBL" id="MET7016278.1"/>
    </source>
</evidence>
<protein>
    <submittedName>
        <fullName evidence="2">DUF4124 domain-containing protein</fullName>
    </submittedName>
</protein>
<evidence type="ECO:0000313" key="3">
    <source>
        <dbReference type="Proteomes" id="UP001549691"/>
    </source>
</evidence>
<feature type="domain" description="DUF4124" evidence="1">
    <location>
        <begin position="52"/>
        <end position="96"/>
    </location>
</feature>
<name>A0ABV2TRV1_9RHOO</name>
<sequence>MKWRIPLLLVVLAGVAFWSGLFGPALAKLQSWTVSTASALPLPQSLQSLPAAMQPAPTVLYRWKDAKGQFTYGTQPPPNAKAELVADKGMMSSVPATKIPEPPKKELPPGVTIQQLATERAIEQATGAK</sequence>